<keyword evidence="1" id="KW-1133">Transmembrane helix</keyword>
<evidence type="ECO:0000313" key="3">
    <source>
        <dbReference type="EMBL" id="CUG92465.1"/>
    </source>
</evidence>
<dbReference type="EMBL" id="CYKH01002042">
    <property type="protein sequence ID" value="CUG92465.1"/>
    <property type="molecule type" value="Genomic_DNA"/>
</dbReference>
<gene>
    <name evidence="3" type="ORF">BSAL_37435</name>
</gene>
<keyword evidence="4" id="KW-1185">Reference proteome</keyword>
<dbReference type="VEuPathDB" id="TriTrypDB:BSAL_37435"/>
<feature type="chain" id="PRO_5006622461" evidence="2">
    <location>
        <begin position="18"/>
        <end position="533"/>
    </location>
</feature>
<dbReference type="InterPro" id="IPR011047">
    <property type="entry name" value="Quinoprotein_ADH-like_sf"/>
</dbReference>
<evidence type="ECO:0000256" key="2">
    <source>
        <dbReference type="SAM" id="SignalP"/>
    </source>
</evidence>
<keyword evidence="1" id="KW-0472">Membrane</keyword>
<keyword evidence="1" id="KW-0812">Transmembrane</keyword>
<dbReference type="Proteomes" id="UP000051952">
    <property type="component" value="Unassembled WGS sequence"/>
</dbReference>
<proteinExistence type="predicted"/>
<dbReference type="SUPFAM" id="SSF50998">
    <property type="entry name" value="Quinoprotein alcohol dehydrogenase-like"/>
    <property type="match status" value="1"/>
</dbReference>
<organism evidence="3 4">
    <name type="scientific">Bodo saltans</name>
    <name type="common">Flagellated protozoan</name>
    <dbReference type="NCBI Taxonomy" id="75058"/>
    <lineage>
        <taxon>Eukaryota</taxon>
        <taxon>Discoba</taxon>
        <taxon>Euglenozoa</taxon>
        <taxon>Kinetoplastea</taxon>
        <taxon>Metakinetoplastina</taxon>
        <taxon>Eubodonida</taxon>
        <taxon>Bodonidae</taxon>
        <taxon>Bodo</taxon>
    </lineage>
</organism>
<protein>
    <submittedName>
        <fullName evidence="3">Membrane-associated protein, putative</fullName>
    </submittedName>
</protein>
<feature type="transmembrane region" description="Helical" evidence="1">
    <location>
        <begin position="480"/>
        <end position="503"/>
    </location>
</feature>
<evidence type="ECO:0000313" key="4">
    <source>
        <dbReference type="Proteomes" id="UP000051952"/>
    </source>
</evidence>
<evidence type="ECO:0000256" key="1">
    <source>
        <dbReference type="SAM" id="Phobius"/>
    </source>
</evidence>
<accession>A0A0S4JLQ6</accession>
<dbReference type="AlphaFoldDB" id="A0A0S4JLQ6"/>
<keyword evidence="2" id="KW-0732">Signal</keyword>
<feature type="signal peptide" evidence="2">
    <location>
        <begin position="1"/>
        <end position="17"/>
    </location>
</feature>
<sequence>MLLKFALATALVCLVAAQAPNVLYQANPQPGKGSMIAATCPPTVVSFDSAFMCYHTNGQGDAVQYVNPATPQTQYPAGSDSNVSNRFLFPPIALSKMSALTYSADPANSVAMMYSSIAGSMKSWNRYGSTAGVAYAPDLQYAFIPVGITPRLGNYDTINAFDVTEPNEANMLKWSINFPLPTNFPLTTQLSTPIYYRGQLLVMAGKTFSVYNATTGQLVRSIANPCNWTTTSQVFQLYLITFGQDENGSLDAFIITGNTTTVGSGKSQFSVCRVSHNTGNMEWNYNYPNTELRVLDVTGSANTVLISAWFLSTTLPGAQEQLLMFSMNVVAGTHQGTLPRYPADEHSFPVVLPQTVDGCTETIVLQVNGKLSAYCTGSYSEAKWTSDFACAHRAALNASTASMACVSWGASVHLLDFDGNLIWINDQIAATFAAQIVNNIVWVVDLDSTLWGLSLQPSATPLPPPYIPVPVGDNGLSAGAVTGIVFTVLIVGIILGAAGVAYVRFSRRRNARVEALNEDNDHPVVRGSYGGIA</sequence>
<name>A0A0S4JLQ6_BODSA</name>
<reference evidence="4" key="1">
    <citation type="submission" date="2015-09" db="EMBL/GenBank/DDBJ databases">
        <authorList>
            <consortium name="Pathogen Informatics"/>
        </authorList>
    </citation>
    <scope>NUCLEOTIDE SEQUENCE [LARGE SCALE GENOMIC DNA]</scope>
    <source>
        <strain evidence="4">Lake Konstanz</strain>
    </source>
</reference>